<reference evidence="18" key="1">
    <citation type="submission" date="2025-08" db="UniProtKB">
        <authorList>
            <consortium name="Ensembl"/>
        </authorList>
    </citation>
    <scope>IDENTIFICATION</scope>
</reference>
<dbReference type="Gene3D" id="1.20.1250.20">
    <property type="entry name" value="MFS general substrate transporter like domains"/>
    <property type="match status" value="1"/>
</dbReference>
<proteinExistence type="inferred from homology"/>
<evidence type="ECO:0000256" key="8">
    <source>
        <dbReference type="ARBA" id="ARBA00022597"/>
    </source>
</evidence>
<evidence type="ECO:0000256" key="1">
    <source>
        <dbReference type="ARBA" id="ARBA00000590"/>
    </source>
</evidence>
<dbReference type="GO" id="GO:0046323">
    <property type="term" value="P:D-glucose import"/>
    <property type="evidence" value="ECO:0007669"/>
    <property type="project" value="TreeGrafter"/>
</dbReference>
<dbReference type="Ensembl" id="ENSAMXT00005006847.1">
    <property type="protein sequence ID" value="ENSAMXP00005006029.1"/>
    <property type="gene ID" value="ENSAMXG00005003383.1"/>
</dbReference>
<evidence type="ECO:0000256" key="14">
    <source>
        <dbReference type="RuleBase" id="RU003346"/>
    </source>
</evidence>
<dbReference type="GO" id="GO:0055056">
    <property type="term" value="F:D-glucose transmembrane transporter activity"/>
    <property type="evidence" value="ECO:0007669"/>
    <property type="project" value="TreeGrafter"/>
</dbReference>
<evidence type="ECO:0000256" key="6">
    <source>
        <dbReference type="ARBA" id="ARBA00022448"/>
    </source>
</evidence>
<keyword evidence="8" id="KW-0762">Sugar transport</keyword>
<feature type="transmembrane region" description="Helical" evidence="16">
    <location>
        <begin position="69"/>
        <end position="92"/>
    </location>
</feature>
<dbReference type="PROSITE" id="PS00217">
    <property type="entry name" value="SUGAR_TRANSPORT_2"/>
    <property type="match status" value="1"/>
</dbReference>
<evidence type="ECO:0000256" key="2">
    <source>
        <dbReference type="ARBA" id="ARBA00004135"/>
    </source>
</evidence>
<dbReference type="SUPFAM" id="SSF103473">
    <property type="entry name" value="MFS general substrate transporter"/>
    <property type="match status" value="1"/>
</dbReference>
<dbReference type="GO" id="GO:0042383">
    <property type="term" value="C:sarcolemma"/>
    <property type="evidence" value="ECO:0007669"/>
    <property type="project" value="UniProtKB-SubCell"/>
</dbReference>
<dbReference type="InterPro" id="IPR005828">
    <property type="entry name" value="MFS_sugar_transport-like"/>
</dbReference>
<dbReference type="PROSITE" id="PS00216">
    <property type="entry name" value="SUGAR_TRANSPORT_1"/>
    <property type="match status" value="1"/>
</dbReference>
<evidence type="ECO:0000256" key="5">
    <source>
        <dbReference type="ARBA" id="ARBA00015973"/>
    </source>
</evidence>
<dbReference type="GO" id="GO:0032868">
    <property type="term" value="P:response to insulin"/>
    <property type="evidence" value="ECO:0007669"/>
    <property type="project" value="TreeGrafter"/>
</dbReference>
<evidence type="ECO:0000256" key="12">
    <source>
        <dbReference type="ARBA" id="ARBA00029961"/>
    </source>
</evidence>
<dbReference type="Proteomes" id="UP000694621">
    <property type="component" value="Unplaced"/>
</dbReference>
<dbReference type="GO" id="GO:0016323">
    <property type="term" value="C:basolateral plasma membrane"/>
    <property type="evidence" value="ECO:0007669"/>
    <property type="project" value="TreeGrafter"/>
</dbReference>
<evidence type="ECO:0000256" key="16">
    <source>
        <dbReference type="SAM" id="Phobius"/>
    </source>
</evidence>
<evidence type="ECO:0000256" key="3">
    <source>
        <dbReference type="ARBA" id="ARBA00004651"/>
    </source>
</evidence>
<dbReference type="FunFam" id="1.20.1250.20:FF:001511">
    <property type="entry name" value="Solute carrier family 2, facilitated glucose transporter member 5"/>
    <property type="match status" value="1"/>
</dbReference>
<dbReference type="Pfam" id="PF00083">
    <property type="entry name" value="Sugar_tr"/>
    <property type="match status" value="1"/>
</dbReference>
<dbReference type="AlphaFoldDB" id="A0A8B9H2W9"/>
<evidence type="ECO:0000256" key="11">
    <source>
        <dbReference type="ARBA" id="ARBA00023136"/>
    </source>
</evidence>
<evidence type="ECO:0000256" key="13">
    <source>
        <dbReference type="ARBA" id="ARBA00031099"/>
    </source>
</evidence>
<feature type="transmembrane region" description="Helical" evidence="16">
    <location>
        <begin position="15"/>
        <end position="33"/>
    </location>
</feature>
<evidence type="ECO:0000256" key="4">
    <source>
        <dbReference type="ARBA" id="ARBA00007004"/>
    </source>
</evidence>
<feature type="transmembrane region" description="Helical" evidence="16">
    <location>
        <begin position="124"/>
        <end position="144"/>
    </location>
</feature>
<feature type="transmembrane region" description="Helical" evidence="16">
    <location>
        <begin position="268"/>
        <end position="290"/>
    </location>
</feature>
<keyword evidence="9 16" id="KW-0812">Transmembrane</keyword>
<protein>
    <recommendedName>
        <fullName evidence="5">Solute carrier family 2, facilitated glucose transporter member 5</fullName>
    </recommendedName>
    <alternativeName>
        <fullName evidence="13">Fructose transporter</fullName>
    </alternativeName>
    <alternativeName>
        <fullName evidence="12">Glucose transporter type 5, small intestine</fullName>
    </alternativeName>
</protein>
<evidence type="ECO:0000256" key="7">
    <source>
        <dbReference type="ARBA" id="ARBA00022475"/>
    </source>
</evidence>
<dbReference type="GO" id="GO:0070837">
    <property type="term" value="P:dehydroascorbic acid transport"/>
    <property type="evidence" value="ECO:0007669"/>
    <property type="project" value="TreeGrafter"/>
</dbReference>
<evidence type="ECO:0000259" key="17">
    <source>
        <dbReference type="PROSITE" id="PS50850"/>
    </source>
</evidence>
<keyword evidence="11 16" id="KW-0472">Membrane</keyword>
<comment type="catalytic activity">
    <reaction evidence="1">
        <text>D-fructose(out) = D-fructose(in)</text>
        <dbReference type="Rhea" id="RHEA:60372"/>
        <dbReference type="ChEBI" id="CHEBI:37721"/>
    </reaction>
</comment>
<feature type="transmembrane region" description="Helical" evidence="16">
    <location>
        <begin position="397"/>
        <end position="420"/>
    </location>
</feature>
<evidence type="ECO:0000313" key="19">
    <source>
        <dbReference type="Proteomes" id="UP000694621"/>
    </source>
</evidence>
<feature type="region of interest" description="Disordered" evidence="15">
    <location>
        <begin position="467"/>
        <end position="508"/>
    </location>
</feature>
<evidence type="ECO:0000256" key="9">
    <source>
        <dbReference type="ARBA" id="ARBA00022692"/>
    </source>
</evidence>
<feature type="transmembrane region" description="Helical" evidence="16">
    <location>
        <begin position="360"/>
        <end position="385"/>
    </location>
</feature>
<keyword evidence="10 16" id="KW-1133">Transmembrane helix</keyword>
<dbReference type="GO" id="GO:0005353">
    <property type="term" value="F:fructose transmembrane transporter activity"/>
    <property type="evidence" value="ECO:0007669"/>
    <property type="project" value="UniProtKB-ARBA"/>
</dbReference>
<comment type="subcellular location">
    <subcellularLocation>
        <location evidence="2">Cell membrane</location>
        <location evidence="2">Sarcolemma</location>
    </subcellularLocation>
    <subcellularLocation>
        <location evidence="3">Cell membrane</location>
        <topology evidence="3">Multi-pass membrane protein</topology>
    </subcellularLocation>
</comment>
<feature type="transmembrane region" description="Helical" evidence="16">
    <location>
        <begin position="335"/>
        <end position="354"/>
    </location>
</feature>
<dbReference type="InterPro" id="IPR045263">
    <property type="entry name" value="GLUT"/>
</dbReference>
<organism evidence="18 19">
    <name type="scientific">Astyanax mexicanus</name>
    <name type="common">Blind cave fish</name>
    <name type="synonym">Astyanax fasciatus mexicanus</name>
    <dbReference type="NCBI Taxonomy" id="7994"/>
    <lineage>
        <taxon>Eukaryota</taxon>
        <taxon>Metazoa</taxon>
        <taxon>Chordata</taxon>
        <taxon>Craniata</taxon>
        <taxon>Vertebrata</taxon>
        <taxon>Euteleostomi</taxon>
        <taxon>Actinopterygii</taxon>
        <taxon>Neopterygii</taxon>
        <taxon>Teleostei</taxon>
        <taxon>Ostariophysi</taxon>
        <taxon>Characiformes</taxon>
        <taxon>Characoidei</taxon>
        <taxon>Acestrorhamphidae</taxon>
        <taxon>Acestrorhamphinae</taxon>
        <taxon>Astyanax</taxon>
    </lineage>
</organism>
<feature type="transmembrane region" description="Helical" evidence="16">
    <location>
        <begin position="426"/>
        <end position="445"/>
    </location>
</feature>
<comment type="similarity">
    <text evidence="4">Belongs to the major facilitator superfamily. Sugar transporter (TC 2.A.1.1) family. Glucose transporter subfamily.</text>
</comment>
<sequence length="508" mass="55327">MCVILSLLQRNRMTCHLLFCVCTAAIGSLQFGYNIGVINAPYKKVQAFFKNASLERYGQAMDDCTVSNLWSFAVAVFSAGGMVSSVFVGALVNKFGRTKSMLLSNTLALIGGALMGLASACRSYEMVILGRLVIGLFCGLYTGLTPMYVGELAPTAQRGAFGTLHQLAIVIGILIAQVSSRLYVHLYRAEFMVPSITASCPGQFHFCLVSPQDIFLSWECETVLVLLRGQEDVEDDIREMKEEADKLNQEQKVSIPELFRNPIYRQPIIIAIVMNVSQQFSGINAVFYYSTQIFKSSGVSEPIYATIGTGIINTVFTVVSLFLVERAGRRTLQMFGLGGMAICALVMTIVLQLVKTPVISYVAILAVFGFVASFEIGPGPIPWFIATELFAQDARPAAVAVGGCSNWISNFLVAMFFPMLQRACGPYVFIIFLVLLLFFLLFTYFRVPETKGRTFEDIASGFAKAASSAPANPAPLEGGDTLPVSPTTEKVPMVEFPPQEAANNVPNA</sequence>
<dbReference type="NCBIfam" id="TIGR00879">
    <property type="entry name" value="SP"/>
    <property type="match status" value="1"/>
</dbReference>
<feature type="transmembrane region" description="Helical" evidence="16">
    <location>
        <begin position="302"/>
        <end position="323"/>
    </location>
</feature>
<dbReference type="GO" id="GO:1990539">
    <property type="term" value="P:fructose import across plasma membrane"/>
    <property type="evidence" value="ECO:0007669"/>
    <property type="project" value="UniProtKB-ARBA"/>
</dbReference>
<keyword evidence="7" id="KW-1003">Cell membrane</keyword>
<dbReference type="PANTHER" id="PTHR23503">
    <property type="entry name" value="SOLUTE CARRIER FAMILY 2"/>
    <property type="match status" value="1"/>
</dbReference>
<dbReference type="PROSITE" id="PS50850">
    <property type="entry name" value="MFS"/>
    <property type="match status" value="1"/>
</dbReference>
<dbReference type="PRINTS" id="PR00171">
    <property type="entry name" value="SUGRTRNSPORT"/>
</dbReference>
<evidence type="ECO:0000256" key="10">
    <source>
        <dbReference type="ARBA" id="ARBA00022989"/>
    </source>
</evidence>
<evidence type="ECO:0000313" key="18">
    <source>
        <dbReference type="Ensembl" id="ENSAMXP00005006029.1"/>
    </source>
</evidence>
<accession>A0A8B9H2W9</accession>
<dbReference type="InterPro" id="IPR020846">
    <property type="entry name" value="MFS_dom"/>
</dbReference>
<dbReference type="InterPro" id="IPR005829">
    <property type="entry name" value="Sugar_transporter_CS"/>
</dbReference>
<dbReference type="GO" id="GO:0016324">
    <property type="term" value="C:apical plasma membrane"/>
    <property type="evidence" value="ECO:0007669"/>
    <property type="project" value="TreeGrafter"/>
</dbReference>
<evidence type="ECO:0000256" key="15">
    <source>
        <dbReference type="SAM" id="MobiDB-lite"/>
    </source>
</evidence>
<keyword evidence="6 14" id="KW-0813">Transport</keyword>
<dbReference type="InterPro" id="IPR003663">
    <property type="entry name" value="Sugar/inositol_transpt"/>
</dbReference>
<name>A0A8B9H2W9_ASTMX</name>
<feature type="transmembrane region" description="Helical" evidence="16">
    <location>
        <begin position="164"/>
        <end position="184"/>
    </location>
</feature>
<dbReference type="PANTHER" id="PTHR23503:SF124">
    <property type="entry name" value="SOLUTE CARRIER FAMILY 2 MEMBER 3B"/>
    <property type="match status" value="1"/>
</dbReference>
<dbReference type="InterPro" id="IPR036259">
    <property type="entry name" value="MFS_trans_sf"/>
</dbReference>
<feature type="domain" description="Major facilitator superfamily (MFS) profile" evidence="17">
    <location>
        <begin position="20"/>
        <end position="451"/>
    </location>
</feature>